<dbReference type="PIRSF" id="PIRSF017222">
    <property type="entry name" value="eIF2A"/>
    <property type="match status" value="1"/>
</dbReference>
<dbReference type="Proteomes" id="UP000037035">
    <property type="component" value="Unassembled WGS sequence"/>
</dbReference>
<feature type="region of interest" description="Disordered" evidence="9">
    <location>
        <begin position="1"/>
        <end position="22"/>
    </location>
</feature>
<keyword evidence="12" id="KW-1185">Reference proteome</keyword>
<keyword evidence="4" id="KW-0853">WD repeat</keyword>
<dbReference type="SUPFAM" id="SSF82171">
    <property type="entry name" value="DPP6 N-terminal domain-like"/>
    <property type="match status" value="1"/>
</dbReference>
<comment type="caution">
    <text evidence="11">The sequence shown here is derived from an EMBL/GenBank/DDBJ whole genome shotgun (WGS) entry which is preliminary data.</text>
</comment>
<evidence type="ECO:0000256" key="1">
    <source>
        <dbReference type="ARBA" id="ARBA00009573"/>
    </source>
</evidence>
<evidence type="ECO:0000256" key="6">
    <source>
        <dbReference type="ARBA" id="ARBA00022845"/>
    </source>
</evidence>
<dbReference type="GO" id="GO:0000049">
    <property type="term" value="F:tRNA binding"/>
    <property type="evidence" value="ECO:0007669"/>
    <property type="project" value="UniProtKB-UniRule"/>
</dbReference>
<dbReference type="GO" id="GO:0006417">
    <property type="term" value="P:regulation of translation"/>
    <property type="evidence" value="ECO:0007669"/>
    <property type="project" value="UniProtKB-KW"/>
</dbReference>
<feature type="compositionally biased region" description="Low complexity" evidence="9">
    <location>
        <begin position="547"/>
        <end position="556"/>
    </location>
</feature>
<dbReference type="InterPro" id="IPR015943">
    <property type="entry name" value="WD40/YVTN_repeat-like_dom_sf"/>
</dbReference>
<dbReference type="AlphaFoldDB" id="A0A0L6VL38"/>
<evidence type="ECO:0000256" key="3">
    <source>
        <dbReference type="ARBA" id="ARBA00022540"/>
    </source>
</evidence>
<feature type="domain" description="Translation initiation factor beta propellor-like" evidence="10">
    <location>
        <begin position="232"/>
        <end position="425"/>
    </location>
</feature>
<name>A0A0L6VL38_9BASI</name>
<feature type="region of interest" description="Disordered" evidence="9">
    <location>
        <begin position="497"/>
        <end position="632"/>
    </location>
</feature>
<evidence type="ECO:0000256" key="8">
    <source>
        <dbReference type="PIRNR" id="PIRNR017222"/>
    </source>
</evidence>
<keyword evidence="3 8" id="KW-0396">Initiation factor</keyword>
<dbReference type="Gene3D" id="2.130.10.10">
    <property type="entry name" value="YVTN repeat-like/Quinoprotein amine dehydrogenase"/>
    <property type="match status" value="2"/>
</dbReference>
<keyword evidence="7 8" id="KW-0648">Protein biosynthesis</keyword>
<comment type="function">
    <text evidence="8">Functions in the early steps of protein synthesis of a small number of specific mRNAs. Acts by directing the binding of methionyl-tRNAi to 40S ribosomal subunits. In contrast to the eIF-2 complex, it binds methionyl-tRNAi to 40S subunits in a codon-dependent manner, whereas the eIF-2 complex binds methionyl-tRNAi to 40S subunits in a GTP-dependent manner.</text>
</comment>
<evidence type="ECO:0000256" key="7">
    <source>
        <dbReference type="ARBA" id="ARBA00022917"/>
    </source>
</evidence>
<evidence type="ECO:0000256" key="2">
    <source>
        <dbReference type="ARBA" id="ARBA00013819"/>
    </source>
</evidence>
<dbReference type="Pfam" id="PF08662">
    <property type="entry name" value="eIF2A"/>
    <property type="match status" value="1"/>
</dbReference>
<proteinExistence type="inferred from homology"/>
<keyword evidence="6 8" id="KW-0810">Translation regulation</keyword>
<dbReference type="FunFam" id="2.130.10.10:FF:000599">
    <property type="entry name" value="Eukaryotic translation initiation factor 2A"/>
    <property type="match status" value="1"/>
</dbReference>
<dbReference type="PANTHER" id="PTHR13227">
    <property type="entry name" value="EUKARYOTIC TRANSLATION INITIATION FACTOR 2A"/>
    <property type="match status" value="1"/>
</dbReference>
<evidence type="ECO:0000259" key="10">
    <source>
        <dbReference type="Pfam" id="PF08662"/>
    </source>
</evidence>
<dbReference type="STRING" id="27349.A0A0L6VL38"/>
<reference evidence="11 12" key="1">
    <citation type="submission" date="2015-08" db="EMBL/GenBank/DDBJ databases">
        <title>Next Generation Sequencing and Analysis of the Genome of Puccinia sorghi L Schw, the Causal Agent of Maize Common Rust.</title>
        <authorList>
            <person name="Rochi L."/>
            <person name="Burguener G."/>
            <person name="Darino M."/>
            <person name="Turjanski A."/>
            <person name="Kreff E."/>
            <person name="Dieguez M.J."/>
            <person name="Sacco F."/>
        </authorList>
    </citation>
    <scope>NUCLEOTIDE SEQUENCE [LARGE SCALE GENOMIC DNA]</scope>
    <source>
        <strain evidence="11 12">RO10H11247</strain>
    </source>
</reference>
<evidence type="ECO:0000313" key="11">
    <source>
        <dbReference type="EMBL" id="KNZ61292.1"/>
    </source>
</evidence>
<dbReference type="VEuPathDB" id="FungiDB:VP01_1424g3"/>
<keyword evidence="5" id="KW-0677">Repeat</keyword>
<dbReference type="PANTHER" id="PTHR13227:SF0">
    <property type="entry name" value="EUKARYOTIC TRANSLATION INITIATION FACTOR 2A"/>
    <property type="match status" value="1"/>
</dbReference>
<protein>
    <recommendedName>
        <fullName evidence="2 8">Eukaryotic translation initiation factor 2A</fullName>
        <shortName evidence="8">eIF-2A</shortName>
    </recommendedName>
</protein>
<accession>A0A0L6VL38</accession>
<sequence length="673" mass="74315">MSLALAPQHSSSPAGGGESKPKNQYHFRALKSCGIFDGYPVFSPLSSFQSPGENVKALVYSSDGRRYAVASPNDVSICEAESGQELRRLPLTGVVDTRFSPKGTWIATWERYVKPSVEGTQHKNMRLWDVATGNEVASFSQKSLEGWMLQFTEDESRVLRLTSAEVQVFDPTSFGSGVVSKLKLEGMSEFKLSPGKSPLLSAFVAEKNGAPASVKIYPLAGLKDSSPPLTQKTFFKADKIQMKWNRSGTSVLILTQTDVDKTGKSYYGETNLYMLSANGQFDCRVSLDREGGIHDFVWSPNDKEFTVSYGFMPAKTTIFDLRCNVIHDFGTAPRNFISYNPQGRLLLVAGFGNLAGTMDIWDRRTLEKIATIEGSNTSHCEWSPDGRFLMCATLSPRLRVDNGVRIFHYRGHLIHVNPVEHLYAVFSGIVRLHGGRRTLNCFRSEYPSHLGPKVLEMQPYLLLPHLVRPIFDRNLLVEQIDKTKTNRLCIFEAKPAGAYRPPHARGTTTPSHFKREDEGGAPYIASSNGGINGHSTRGRGGGPPGAAPRKGVPGAATKTNEVPAQKNKKKQQPQATENRTSPDKPEQANKNGNQQVVNHSQESTIAQNQAGAPQEAPLGALSPEDKKRRSLMKKLTAIEQLKERRKKGEKLELTQIKKIDSEADTRKELEALG</sequence>
<dbReference type="InterPro" id="IPR013979">
    <property type="entry name" value="TIF_beta_prop-like"/>
</dbReference>
<feature type="compositionally biased region" description="Polar residues" evidence="9">
    <location>
        <begin position="588"/>
        <end position="611"/>
    </location>
</feature>
<evidence type="ECO:0000256" key="9">
    <source>
        <dbReference type="SAM" id="MobiDB-lite"/>
    </source>
</evidence>
<dbReference type="GO" id="GO:0043022">
    <property type="term" value="F:ribosome binding"/>
    <property type="evidence" value="ECO:0007669"/>
    <property type="project" value="UniProtKB-UniRule"/>
</dbReference>
<dbReference type="GO" id="GO:0003729">
    <property type="term" value="F:mRNA binding"/>
    <property type="evidence" value="ECO:0007669"/>
    <property type="project" value="TreeGrafter"/>
</dbReference>
<dbReference type="OrthoDB" id="2194683at2759"/>
<dbReference type="GO" id="GO:0003743">
    <property type="term" value="F:translation initiation factor activity"/>
    <property type="evidence" value="ECO:0007669"/>
    <property type="project" value="UniProtKB-UniRule"/>
</dbReference>
<comment type="similarity">
    <text evidence="1 8">Belongs to the WD repeat EIF2A family.</text>
</comment>
<evidence type="ECO:0000313" key="12">
    <source>
        <dbReference type="Proteomes" id="UP000037035"/>
    </source>
</evidence>
<dbReference type="InterPro" id="IPR011387">
    <property type="entry name" value="TIF2A"/>
</dbReference>
<evidence type="ECO:0000256" key="5">
    <source>
        <dbReference type="ARBA" id="ARBA00022737"/>
    </source>
</evidence>
<dbReference type="EMBL" id="LAVV01004721">
    <property type="protein sequence ID" value="KNZ61292.1"/>
    <property type="molecule type" value="Genomic_DNA"/>
</dbReference>
<evidence type="ECO:0000256" key="4">
    <source>
        <dbReference type="ARBA" id="ARBA00022574"/>
    </source>
</evidence>
<organism evidence="11 12">
    <name type="scientific">Puccinia sorghi</name>
    <dbReference type="NCBI Taxonomy" id="27349"/>
    <lineage>
        <taxon>Eukaryota</taxon>
        <taxon>Fungi</taxon>
        <taxon>Dikarya</taxon>
        <taxon>Basidiomycota</taxon>
        <taxon>Pucciniomycotina</taxon>
        <taxon>Pucciniomycetes</taxon>
        <taxon>Pucciniales</taxon>
        <taxon>Pucciniaceae</taxon>
        <taxon>Puccinia</taxon>
    </lineage>
</organism>
<gene>
    <name evidence="11" type="ORF">VP01_1424g3</name>
</gene>
<dbReference type="GO" id="GO:0022627">
    <property type="term" value="C:cytosolic small ribosomal subunit"/>
    <property type="evidence" value="ECO:0007669"/>
    <property type="project" value="TreeGrafter"/>
</dbReference>